<dbReference type="EMBL" id="BAABRO010000002">
    <property type="protein sequence ID" value="GAA5505546.1"/>
    <property type="molecule type" value="Genomic_DNA"/>
</dbReference>
<proteinExistence type="predicted"/>
<reference evidence="2 3" key="1">
    <citation type="submission" date="2024-02" db="EMBL/GenBank/DDBJ databases">
        <title>Rhodopirellula caenicola NBRC 110016.</title>
        <authorList>
            <person name="Ichikawa N."/>
            <person name="Katano-Makiyama Y."/>
            <person name="Hidaka K."/>
        </authorList>
    </citation>
    <scope>NUCLEOTIDE SEQUENCE [LARGE SCALE GENOMIC DNA]</scope>
    <source>
        <strain evidence="2 3">NBRC 110016</strain>
    </source>
</reference>
<feature type="compositionally biased region" description="Acidic residues" evidence="1">
    <location>
        <begin position="431"/>
        <end position="444"/>
    </location>
</feature>
<accession>A0ABP9VK14</accession>
<feature type="compositionally biased region" description="Acidic residues" evidence="1">
    <location>
        <begin position="378"/>
        <end position="391"/>
    </location>
</feature>
<evidence type="ECO:0000313" key="3">
    <source>
        <dbReference type="Proteomes" id="UP001416858"/>
    </source>
</evidence>
<keyword evidence="3" id="KW-1185">Reference proteome</keyword>
<feature type="compositionally biased region" description="Basic and acidic residues" evidence="1">
    <location>
        <begin position="514"/>
        <end position="559"/>
    </location>
</feature>
<evidence type="ECO:0000256" key="1">
    <source>
        <dbReference type="SAM" id="MobiDB-lite"/>
    </source>
</evidence>
<feature type="compositionally biased region" description="Acidic residues" evidence="1">
    <location>
        <begin position="415"/>
        <end position="424"/>
    </location>
</feature>
<sequence length="880" mass="97791">MNNSPFEIFRKNLKPMMVFLIMLAMFSFVVLPALDTYLRQNTGGGGDAKLASFDGIEISQNRISYMTQNHHSTVRFLRELAEKTIAAGGSPKTPGFRYDDQNNRVASIGISEMPSEQLSLKTMQFASEANKAGFELDDAAIGAWLNLFVDDRFTDKQIDALLMESTRNQMGRVHLYEQLRSHLLADLYNRAGFAVVAAGQMPIMTPAEEWTNFLKLNREATATAYGIPVESFVSKTDPKPSESAIKAMYERGKDRDPNDQSPEPAFHRQYTAEFEYLVADLQSFIDEEAVKFSEEELRAEYERRLAGGDFQLPEDPATQAADDAAMADGLETELVETEVMETETATESPAEESPKEESTSEPEPKAEQPKEEKPAAQTDEEEMTAEESAETEEAKPADEATEGDANEDDAKPEAETDATSESAEDEKPASEDAEGEESSDESADDSDKTSRRSKSMNTDNGIRLVAFQDTSDEAESDEPESDSEPASEEPAEKPADEKKPDEKKADEKTEEAEKEDKAADEAKPEMNEASGEEKPADEKPADKPSEPETKQPETESFEAVREEIADSLARPIAEERMGKATAEMFSQMRRYFNQHAIYSSDVKNGLEVEELAPFDLKKLGEKYGFRYQKIGPYTETSIQAEPIAQTVEVGTQQMRRGPAFTTFMYGGQTQMGEVPRQVLYSPLRTVDDRGGKTYISWKIDERKAYTPKLEEVREEVIAAVRLSEARKLAMDAAAELAAKANKSGAELTELVPEENKDEVKTGLGPFSWLDSFGFQGASIGNVPELNSVGEEFMKAVFNSEVGQYAAAMNMPESVAYVVKPTNFQPSMDELKVLFQNPRDRMMAMLAGGGSTNDVIQGFYESVDERTDFSYAREEESNDDY</sequence>
<protein>
    <recommendedName>
        <fullName evidence="4">Periplasmic folding chaperone</fullName>
    </recommendedName>
</protein>
<evidence type="ECO:0008006" key="4">
    <source>
        <dbReference type="Google" id="ProtNLM"/>
    </source>
</evidence>
<feature type="compositionally biased region" description="Basic and acidic residues" evidence="1">
    <location>
        <begin position="490"/>
        <end position="507"/>
    </location>
</feature>
<gene>
    <name evidence="2" type="ORF">Rcae01_00991</name>
</gene>
<feature type="region of interest" description="Disordered" evidence="1">
    <location>
        <begin position="338"/>
        <end position="559"/>
    </location>
</feature>
<feature type="compositionally biased region" description="Acidic residues" evidence="1">
    <location>
        <begin position="470"/>
        <end position="489"/>
    </location>
</feature>
<name>A0ABP9VK14_9BACT</name>
<evidence type="ECO:0000313" key="2">
    <source>
        <dbReference type="EMBL" id="GAA5505546.1"/>
    </source>
</evidence>
<dbReference type="RefSeq" id="WP_345682582.1">
    <property type="nucleotide sequence ID" value="NZ_BAABRO010000002.1"/>
</dbReference>
<comment type="caution">
    <text evidence="2">The sequence shown here is derived from an EMBL/GenBank/DDBJ whole genome shotgun (WGS) entry which is preliminary data.</text>
</comment>
<organism evidence="2 3">
    <name type="scientific">Novipirellula caenicola</name>
    <dbReference type="NCBI Taxonomy" id="1536901"/>
    <lineage>
        <taxon>Bacteria</taxon>
        <taxon>Pseudomonadati</taxon>
        <taxon>Planctomycetota</taxon>
        <taxon>Planctomycetia</taxon>
        <taxon>Pirellulales</taxon>
        <taxon>Pirellulaceae</taxon>
        <taxon>Novipirellula</taxon>
    </lineage>
</organism>
<dbReference type="Proteomes" id="UP001416858">
    <property type="component" value="Unassembled WGS sequence"/>
</dbReference>
<feature type="compositionally biased region" description="Basic and acidic residues" evidence="1">
    <location>
        <begin position="352"/>
        <end position="374"/>
    </location>
</feature>